<reference evidence="2" key="1">
    <citation type="submission" date="2021-12" db="EMBL/GenBank/DDBJ databases">
        <title>Curvularia clavata genome.</title>
        <authorList>
            <person name="Cao Y."/>
        </authorList>
    </citation>
    <scope>NUCLEOTIDE SEQUENCE</scope>
    <source>
        <strain evidence="2">Yc1106</strain>
    </source>
</reference>
<dbReference type="InterPro" id="IPR041698">
    <property type="entry name" value="Methyltransf_25"/>
</dbReference>
<proteinExistence type="predicted"/>
<evidence type="ECO:0000313" key="3">
    <source>
        <dbReference type="Proteomes" id="UP001056012"/>
    </source>
</evidence>
<keyword evidence="3" id="KW-1185">Reference proteome</keyword>
<gene>
    <name evidence="2" type="ORF">yc1106_09166</name>
</gene>
<name>A0A9Q9DWI1_CURCL</name>
<accession>A0A9Q9DWI1</accession>
<dbReference type="VEuPathDB" id="FungiDB:yc1106_09166"/>
<dbReference type="CDD" id="cd02440">
    <property type="entry name" value="AdoMet_MTases"/>
    <property type="match status" value="1"/>
</dbReference>
<dbReference type="EMBL" id="CP089280">
    <property type="protein sequence ID" value="USP81892.1"/>
    <property type="molecule type" value="Genomic_DNA"/>
</dbReference>
<dbReference type="Pfam" id="PF13649">
    <property type="entry name" value="Methyltransf_25"/>
    <property type="match status" value="1"/>
</dbReference>
<evidence type="ECO:0000259" key="1">
    <source>
        <dbReference type="Pfam" id="PF13649"/>
    </source>
</evidence>
<dbReference type="InterPro" id="IPR029063">
    <property type="entry name" value="SAM-dependent_MTases_sf"/>
</dbReference>
<dbReference type="Gene3D" id="3.40.50.150">
    <property type="entry name" value="Vaccinia Virus protein VP39"/>
    <property type="match status" value="1"/>
</dbReference>
<feature type="domain" description="Methyltransferase" evidence="1">
    <location>
        <begin position="43"/>
        <end position="142"/>
    </location>
</feature>
<dbReference type="SUPFAM" id="SSF53335">
    <property type="entry name" value="S-adenosyl-L-methionine-dependent methyltransferases"/>
    <property type="match status" value="1"/>
</dbReference>
<dbReference type="PANTHER" id="PTHR43591:SF105">
    <property type="entry name" value="METHYLTRANSFERASE DOMAIN-CONTAINING PROTEIN-RELATED"/>
    <property type="match status" value="1"/>
</dbReference>
<evidence type="ECO:0000313" key="2">
    <source>
        <dbReference type="EMBL" id="USP81892.1"/>
    </source>
</evidence>
<dbReference type="AlphaFoldDB" id="A0A9Q9DWI1"/>
<dbReference type="Proteomes" id="UP001056012">
    <property type="component" value="Chromosome 7"/>
</dbReference>
<dbReference type="PANTHER" id="PTHR43591">
    <property type="entry name" value="METHYLTRANSFERASE"/>
    <property type="match status" value="1"/>
</dbReference>
<dbReference type="GO" id="GO:0008168">
    <property type="term" value="F:methyltransferase activity"/>
    <property type="evidence" value="ECO:0007669"/>
    <property type="project" value="TreeGrafter"/>
</dbReference>
<dbReference type="OrthoDB" id="2013972at2759"/>
<sequence>MPVNEMFEDDLAISYESSTGGCTRELAIHILDILPSIDVNSNVLDNACGNGIVAQEFFYRYPDTPLTMTCVDKVKDMVDLARRSVPICTTSTANISFDVMDGENLLLPDNTFTHSVTNCGIFFFEDAVKGASEIYRTLKPGGTAVITTWKNYNYIQIIHEAQQLVKPDEELLKWAVADEWSTASHLQDTLEKGGFRDIQIQEKLVYYATKSIEELCGNIMDIWTHLGPKWTEEENAELGRHILEIGKRSAVKIKRPVNGKRGAELVDVVGLPREAHIAIARK</sequence>
<organism evidence="2 3">
    <name type="scientific">Curvularia clavata</name>
    <dbReference type="NCBI Taxonomy" id="95742"/>
    <lineage>
        <taxon>Eukaryota</taxon>
        <taxon>Fungi</taxon>
        <taxon>Dikarya</taxon>
        <taxon>Ascomycota</taxon>
        <taxon>Pezizomycotina</taxon>
        <taxon>Dothideomycetes</taxon>
        <taxon>Pleosporomycetidae</taxon>
        <taxon>Pleosporales</taxon>
        <taxon>Pleosporineae</taxon>
        <taxon>Pleosporaceae</taxon>
        <taxon>Curvularia</taxon>
    </lineage>
</organism>
<protein>
    <recommendedName>
        <fullName evidence="1">Methyltransferase domain-containing protein</fullName>
    </recommendedName>
</protein>